<dbReference type="InterPro" id="IPR001347">
    <property type="entry name" value="SIS_dom"/>
</dbReference>
<evidence type="ECO:0000256" key="2">
    <source>
        <dbReference type="ARBA" id="ARBA00023125"/>
    </source>
</evidence>
<feature type="domain" description="HTH rpiR-type" evidence="4">
    <location>
        <begin position="8"/>
        <end position="84"/>
    </location>
</feature>
<dbReference type="Proteomes" id="UP000185772">
    <property type="component" value="Unassembled WGS sequence"/>
</dbReference>
<reference evidence="6 7" key="1">
    <citation type="submission" date="2016-12" db="EMBL/GenBank/DDBJ databases">
        <title>Genomic comparison of strains in the 'Actinomyces naeslundii' group.</title>
        <authorList>
            <person name="Mughal S.R."/>
            <person name="Do T."/>
            <person name="Gilbert S.C."/>
            <person name="Witherden E.A."/>
            <person name="Didelot X."/>
            <person name="Beighton D."/>
        </authorList>
    </citation>
    <scope>NUCLEOTIDE SEQUENCE [LARGE SCALE GENOMIC DNA]</scope>
    <source>
        <strain evidence="6 7">MMRCO6-1</strain>
    </source>
</reference>
<dbReference type="Gene3D" id="3.40.50.10490">
    <property type="entry name" value="Glucose-6-phosphate isomerase like protein, domain 1"/>
    <property type="match status" value="1"/>
</dbReference>
<dbReference type="InterPro" id="IPR009057">
    <property type="entry name" value="Homeodomain-like_sf"/>
</dbReference>
<dbReference type="SUPFAM" id="SSF53697">
    <property type="entry name" value="SIS domain"/>
    <property type="match status" value="1"/>
</dbReference>
<comment type="caution">
    <text evidence="6">The sequence shown here is derived from an EMBL/GenBank/DDBJ whole genome shotgun (WGS) entry which is preliminary data.</text>
</comment>
<dbReference type="InterPro" id="IPR047640">
    <property type="entry name" value="RpiR-like"/>
</dbReference>
<dbReference type="EMBL" id="MSKM01000019">
    <property type="protein sequence ID" value="OLO53526.1"/>
    <property type="molecule type" value="Genomic_DNA"/>
</dbReference>
<gene>
    <name evidence="6" type="ORF">BKH27_05745</name>
</gene>
<dbReference type="PANTHER" id="PTHR30514">
    <property type="entry name" value="GLUCOKINASE"/>
    <property type="match status" value="1"/>
</dbReference>
<evidence type="ECO:0008006" key="8">
    <source>
        <dbReference type="Google" id="ProtNLM"/>
    </source>
</evidence>
<keyword evidence="1" id="KW-0805">Transcription regulation</keyword>
<sequence>MDTVEPSEDGPFLDRLAAARLTARELDVARFYEDNLPGAALLNLEEVCRAVGVSSATVGRFARKLGYPDFRAMSRSLRTGVREELSLPVERLRRMHDDAAPLPRSVLEQRVGTAQEVLAGCSSAIDTEAFNRACALVSDTDRPLYLGAAATGRPLMQYFGLLLSYLRGGVTILDGTDHWAHALAGLEANAVVLAATFDRHPAPVEALLRLAGQRGATSILLTNRRTGPLVPLADILLTTPLATQEAMFRTRVATLIVLEAILDAVAAEHPEHLRAESVEEIFTLMRGYL</sequence>
<dbReference type="PANTHER" id="PTHR30514:SF18">
    <property type="entry name" value="RPIR-FAMILY TRANSCRIPTIONAL REGULATOR"/>
    <property type="match status" value="1"/>
</dbReference>
<dbReference type="SUPFAM" id="SSF46689">
    <property type="entry name" value="Homeodomain-like"/>
    <property type="match status" value="1"/>
</dbReference>
<dbReference type="GO" id="GO:0003700">
    <property type="term" value="F:DNA-binding transcription factor activity"/>
    <property type="evidence" value="ECO:0007669"/>
    <property type="project" value="InterPro"/>
</dbReference>
<accession>A0A1Q8VYI1</accession>
<dbReference type="PROSITE" id="PS51464">
    <property type="entry name" value="SIS"/>
    <property type="match status" value="1"/>
</dbReference>
<dbReference type="InterPro" id="IPR036388">
    <property type="entry name" value="WH-like_DNA-bd_sf"/>
</dbReference>
<keyword evidence="3" id="KW-0804">Transcription</keyword>
<name>A0A1Q8VYI1_9ACTO</name>
<evidence type="ECO:0000313" key="7">
    <source>
        <dbReference type="Proteomes" id="UP000185772"/>
    </source>
</evidence>
<evidence type="ECO:0000259" key="5">
    <source>
        <dbReference type="PROSITE" id="PS51464"/>
    </source>
</evidence>
<organism evidence="6 7">
    <name type="scientific">Actinomyces oris</name>
    <dbReference type="NCBI Taxonomy" id="544580"/>
    <lineage>
        <taxon>Bacteria</taxon>
        <taxon>Bacillati</taxon>
        <taxon>Actinomycetota</taxon>
        <taxon>Actinomycetes</taxon>
        <taxon>Actinomycetales</taxon>
        <taxon>Actinomycetaceae</taxon>
        <taxon>Actinomyces</taxon>
    </lineage>
</organism>
<protein>
    <recommendedName>
        <fullName evidence="8">MurR/RpiR family transcriptional regulator</fullName>
    </recommendedName>
</protein>
<keyword evidence="2" id="KW-0238">DNA-binding</keyword>
<dbReference type="Gene3D" id="1.10.10.10">
    <property type="entry name" value="Winged helix-like DNA-binding domain superfamily/Winged helix DNA-binding domain"/>
    <property type="match status" value="1"/>
</dbReference>
<dbReference type="PROSITE" id="PS51071">
    <property type="entry name" value="HTH_RPIR"/>
    <property type="match status" value="1"/>
</dbReference>
<dbReference type="InterPro" id="IPR046348">
    <property type="entry name" value="SIS_dom_sf"/>
</dbReference>
<dbReference type="AlphaFoldDB" id="A0A1Q8VYI1"/>
<evidence type="ECO:0000313" key="6">
    <source>
        <dbReference type="EMBL" id="OLO53526.1"/>
    </source>
</evidence>
<dbReference type="InterPro" id="IPR035472">
    <property type="entry name" value="RpiR-like_SIS"/>
</dbReference>
<dbReference type="InterPro" id="IPR000281">
    <property type="entry name" value="HTH_RpiR"/>
</dbReference>
<evidence type="ECO:0000259" key="4">
    <source>
        <dbReference type="PROSITE" id="PS51071"/>
    </source>
</evidence>
<dbReference type="GO" id="GO:0003677">
    <property type="term" value="F:DNA binding"/>
    <property type="evidence" value="ECO:0007669"/>
    <property type="project" value="UniProtKB-KW"/>
</dbReference>
<proteinExistence type="predicted"/>
<evidence type="ECO:0000256" key="3">
    <source>
        <dbReference type="ARBA" id="ARBA00023163"/>
    </source>
</evidence>
<dbReference type="Pfam" id="PF01380">
    <property type="entry name" value="SIS"/>
    <property type="match status" value="1"/>
</dbReference>
<dbReference type="CDD" id="cd05013">
    <property type="entry name" value="SIS_RpiR"/>
    <property type="match status" value="1"/>
</dbReference>
<dbReference type="GO" id="GO:0097367">
    <property type="term" value="F:carbohydrate derivative binding"/>
    <property type="evidence" value="ECO:0007669"/>
    <property type="project" value="InterPro"/>
</dbReference>
<dbReference type="GO" id="GO:1901135">
    <property type="term" value="P:carbohydrate derivative metabolic process"/>
    <property type="evidence" value="ECO:0007669"/>
    <property type="project" value="InterPro"/>
</dbReference>
<feature type="domain" description="SIS" evidence="5">
    <location>
        <begin position="133"/>
        <end position="271"/>
    </location>
</feature>
<evidence type="ECO:0000256" key="1">
    <source>
        <dbReference type="ARBA" id="ARBA00023015"/>
    </source>
</evidence>